<protein>
    <submittedName>
        <fullName evidence="2">Uncharacterized protein</fullName>
    </submittedName>
</protein>
<comment type="caution">
    <text evidence="2">The sequence shown here is derived from an EMBL/GenBank/DDBJ whole genome shotgun (WGS) entry which is preliminary data.</text>
</comment>
<evidence type="ECO:0000313" key="3">
    <source>
        <dbReference type="Proteomes" id="UP001156870"/>
    </source>
</evidence>
<feature type="compositionally biased region" description="Basic and acidic residues" evidence="1">
    <location>
        <begin position="96"/>
        <end position="108"/>
    </location>
</feature>
<dbReference type="Proteomes" id="UP001156870">
    <property type="component" value="Unassembled WGS sequence"/>
</dbReference>
<proteinExistence type="predicted"/>
<feature type="region of interest" description="Disordered" evidence="1">
    <location>
        <begin position="78"/>
        <end position="161"/>
    </location>
</feature>
<sequence length="161" mass="17951">MSNVYILQNQHKLFLTRQGEWTDGRDSTPLYRTANKDEALNQLFETNAKDYDQRISVIECETGSKGAPIIKDDWLAPINTNTDTNKITTTDESLTQEEKASHIVENSEHAPQINGTISLSNPSKKEKDSLNSNTIGKTHTSTETPDSDTSNEPLPPITEEC</sequence>
<dbReference type="RefSeq" id="WP_232592847.1">
    <property type="nucleotide sequence ID" value="NZ_BSPD01000065.1"/>
</dbReference>
<organism evidence="2 3">
    <name type="scientific">Marinibactrum halimedae</name>
    <dbReference type="NCBI Taxonomy" id="1444977"/>
    <lineage>
        <taxon>Bacteria</taxon>
        <taxon>Pseudomonadati</taxon>
        <taxon>Pseudomonadota</taxon>
        <taxon>Gammaproteobacteria</taxon>
        <taxon>Cellvibrionales</taxon>
        <taxon>Cellvibrionaceae</taxon>
        <taxon>Marinibactrum</taxon>
    </lineage>
</organism>
<reference evidence="2 3" key="1">
    <citation type="journal article" date="2014" name="Int. J. Syst. Evol. Microbiol.">
        <title>Complete genome sequence of Corynebacterium casei LMG S-19264T (=DSM 44701T), isolated from a smear-ripened cheese.</title>
        <authorList>
            <consortium name="US DOE Joint Genome Institute (JGI-PGF)"/>
            <person name="Walter F."/>
            <person name="Albersmeier A."/>
            <person name="Kalinowski J."/>
            <person name="Ruckert C."/>
        </authorList>
    </citation>
    <scope>NUCLEOTIDE SEQUENCE [LARGE SCALE GENOMIC DNA]</scope>
    <source>
        <strain evidence="2 3">NBRC 110095</strain>
    </source>
</reference>
<evidence type="ECO:0000256" key="1">
    <source>
        <dbReference type="SAM" id="MobiDB-lite"/>
    </source>
</evidence>
<name>A0AA37T925_9GAMM</name>
<keyword evidence="3" id="KW-1185">Reference proteome</keyword>
<evidence type="ECO:0000313" key="2">
    <source>
        <dbReference type="EMBL" id="GLS27122.1"/>
    </source>
</evidence>
<feature type="compositionally biased region" description="Polar residues" evidence="1">
    <location>
        <begin position="130"/>
        <end position="152"/>
    </location>
</feature>
<feature type="compositionally biased region" description="Polar residues" evidence="1">
    <location>
        <begin position="113"/>
        <end position="122"/>
    </location>
</feature>
<dbReference type="EMBL" id="BSPD01000065">
    <property type="protein sequence ID" value="GLS27122.1"/>
    <property type="molecule type" value="Genomic_DNA"/>
</dbReference>
<dbReference type="AlphaFoldDB" id="A0AA37T925"/>
<gene>
    <name evidence="2" type="ORF">GCM10007877_28410</name>
</gene>
<feature type="compositionally biased region" description="Low complexity" evidence="1">
    <location>
        <begin position="78"/>
        <end position="91"/>
    </location>
</feature>
<accession>A0AA37T925</accession>